<evidence type="ECO:0000313" key="3">
    <source>
        <dbReference type="Proteomes" id="UP000011885"/>
    </source>
</evidence>
<accession>M5U918</accession>
<sequence>MPLALPKRTPKPACQPGLPEGIDRASLGPKQVVQPNVNAFRCQTRVA</sequence>
<feature type="region of interest" description="Disordered" evidence="1">
    <location>
        <begin position="1"/>
        <end position="23"/>
    </location>
</feature>
<dbReference type="EMBL" id="ANOH01000050">
    <property type="protein sequence ID" value="EMI57962.1"/>
    <property type="molecule type" value="Genomic_DNA"/>
</dbReference>
<evidence type="ECO:0000256" key="1">
    <source>
        <dbReference type="SAM" id="MobiDB-lite"/>
    </source>
</evidence>
<proteinExistence type="predicted"/>
<protein>
    <submittedName>
        <fullName evidence="2">Uncharacterized protein</fullName>
    </submittedName>
</protein>
<organism evidence="2 3">
    <name type="scientific">Rhodopirellula sallentina SM41</name>
    <dbReference type="NCBI Taxonomy" id="1263870"/>
    <lineage>
        <taxon>Bacteria</taxon>
        <taxon>Pseudomonadati</taxon>
        <taxon>Planctomycetota</taxon>
        <taxon>Planctomycetia</taxon>
        <taxon>Pirellulales</taxon>
        <taxon>Pirellulaceae</taxon>
        <taxon>Rhodopirellula</taxon>
    </lineage>
</organism>
<name>M5U918_9BACT</name>
<comment type="caution">
    <text evidence="2">The sequence shown here is derived from an EMBL/GenBank/DDBJ whole genome shotgun (WGS) entry which is preliminary data.</text>
</comment>
<evidence type="ECO:0000313" key="2">
    <source>
        <dbReference type="EMBL" id="EMI57962.1"/>
    </source>
</evidence>
<dbReference type="Proteomes" id="UP000011885">
    <property type="component" value="Unassembled WGS sequence"/>
</dbReference>
<keyword evidence="3" id="KW-1185">Reference proteome</keyword>
<dbReference type="AlphaFoldDB" id="M5U918"/>
<dbReference type="PATRIC" id="fig|1263870.3.peg.662"/>
<gene>
    <name evidence="2" type="ORF">RSSM_00602</name>
</gene>
<reference evidence="2 3" key="1">
    <citation type="journal article" date="2013" name="Mar. Genomics">
        <title>Expression of sulfatases in Rhodopirellula baltica and the diversity of sulfatases in the genus Rhodopirellula.</title>
        <authorList>
            <person name="Wegner C.E."/>
            <person name="Richter-Heitmann T."/>
            <person name="Klindworth A."/>
            <person name="Klockow C."/>
            <person name="Richter M."/>
            <person name="Achstetter T."/>
            <person name="Glockner F.O."/>
            <person name="Harder J."/>
        </authorList>
    </citation>
    <scope>NUCLEOTIDE SEQUENCE [LARGE SCALE GENOMIC DNA]</scope>
    <source>
        <strain evidence="2 3">SM41</strain>
    </source>
</reference>